<keyword evidence="2" id="KW-1185">Reference proteome</keyword>
<name>A0ABT4XWF2_9RHOB</name>
<reference evidence="1 2" key="1">
    <citation type="submission" date="2023-01" db="EMBL/GenBank/DDBJ databases">
        <title>Thalassococcus onchidii sp. nov., isolated from a marine invertebrate from the South China Sea.</title>
        <authorList>
            <person name="Xu S."/>
            <person name="Liu Z."/>
            <person name="Xu Y."/>
        </authorList>
    </citation>
    <scope>NUCLEOTIDE SEQUENCE [LARGE SCALE GENOMIC DNA]</scope>
    <source>
        <strain evidence="1 2">KCTC 32084</strain>
    </source>
</reference>
<comment type="caution">
    <text evidence="1">The sequence shown here is derived from an EMBL/GenBank/DDBJ whole genome shotgun (WGS) entry which is preliminary data.</text>
</comment>
<sequence>MLISATIGMHRSQPIGSRMIFLFAGLPDAGQAVMIDPIVLQPELAFRGLVKPRKTAPGSARKR</sequence>
<dbReference type="Proteomes" id="UP001210720">
    <property type="component" value="Unassembled WGS sequence"/>
</dbReference>
<organism evidence="1 2">
    <name type="scientific">Thalassococcus lentus</name>
    <dbReference type="NCBI Taxonomy" id="1210524"/>
    <lineage>
        <taxon>Bacteria</taxon>
        <taxon>Pseudomonadati</taxon>
        <taxon>Pseudomonadota</taxon>
        <taxon>Alphaproteobacteria</taxon>
        <taxon>Rhodobacterales</taxon>
        <taxon>Roseobacteraceae</taxon>
        <taxon>Thalassococcus</taxon>
    </lineage>
</organism>
<gene>
    <name evidence="1" type="ORF">PFY00_15465</name>
</gene>
<dbReference type="EMBL" id="JAQIOY010000007">
    <property type="protein sequence ID" value="MDA7426133.1"/>
    <property type="molecule type" value="Genomic_DNA"/>
</dbReference>
<protein>
    <submittedName>
        <fullName evidence="1">Uncharacterized protein</fullName>
    </submittedName>
</protein>
<evidence type="ECO:0000313" key="1">
    <source>
        <dbReference type="EMBL" id="MDA7426133.1"/>
    </source>
</evidence>
<evidence type="ECO:0000313" key="2">
    <source>
        <dbReference type="Proteomes" id="UP001210720"/>
    </source>
</evidence>
<accession>A0ABT4XWF2</accession>
<dbReference type="RefSeq" id="WP_271433488.1">
    <property type="nucleotide sequence ID" value="NZ_JAQIOY010000007.1"/>
</dbReference>
<proteinExistence type="predicted"/>